<feature type="region of interest" description="Disordered" evidence="1">
    <location>
        <begin position="108"/>
        <end position="128"/>
    </location>
</feature>
<dbReference type="PROSITE" id="PS51257">
    <property type="entry name" value="PROKAR_LIPOPROTEIN"/>
    <property type="match status" value="1"/>
</dbReference>
<comment type="caution">
    <text evidence="2">The sequence shown here is derived from an EMBL/GenBank/DDBJ whole genome shotgun (WGS) entry which is preliminary data.</text>
</comment>
<evidence type="ECO:0000313" key="2">
    <source>
        <dbReference type="EMBL" id="PER55564.1"/>
    </source>
</evidence>
<sequence>MKTQVKRLLLGTLVVSVAVLSACDSEEEKSIKEQKKSFQPIYSYEYDETRVIVEKEKSPQELAKEMMLENVGLDNKVKRYAKKGVEKDQGIFIESAVRDGDKVPKISAMSKKDIEDMNKKDEGFEEQKKQTFEKLKEQRQAVLSKQYEDDKVELKNLEAELKKKAQEQTQKIAGQQKEKAKQDAKKVADPIQEPTKK</sequence>
<feature type="region of interest" description="Disordered" evidence="1">
    <location>
        <begin position="163"/>
        <end position="197"/>
    </location>
</feature>
<dbReference type="EMBL" id="NTYF01000023">
    <property type="protein sequence ID" value="PER55564.1"/>
    <property type="molecule type" value="Genomic_DNA"/>
</dbReference>
<feature type="compositionally biased region" description="Basic and acidic residues" evidence="1">
    <location>
        <begin position="176"/>
        <end position="197"/>
    </location>
</feature>
<evidence type="ECO:0008006" key="4">
    <source>
        <dbReference type="Google" id="ProtNLM"/>
    </source>
</evidence>
<reference evidence="2 3" key="1">
    <citation type="submission" date="2017-09" db="EMBL/GenBank/DDBJ databases">
        <title>Large-scale bioinformatics analysis of Bacillus genomes uncovers conserved roles of natural products in bacterial physiology.</title>
        <authorList>
            <consortium name="Agbiome Team Llc"/>
            <person name="Bleich R.M."/>
            <person name="Kirk G.J."/>
            <person name="Santa Maria K.C."/>
            <person name="Allen S.E."/>
            <person name="Farag S."/>
            <person name="Shank E.A."/>
            <person name="Bowers A."/>
        </authorList>
    </citation>
    <scope>NUCLEOTIDE SEQUENCE [LARGE SCALE GENOMIC DNA]</scope>
    <source>
        <strain evidence="2 3">AFS005140</strain>
    </source>
</reference>
<evidence type="ECO:0000256" key="1">
    <source>
        <dbReference type="SAM" id="MobiDB-lite"/>
    </source>
</evidence>
<evidence type="ECO:0000313" key="3">
    <source>
        <dbReference type="Proteomes" id="UP000219897"/>
    </source>
</evidence>
<dbReference type="AlphaFoldDB" id="A0ABD6SGB7"/>
<organism evidence="2 3">
    <name type="scientific">Bacillus thuringiensis</name>
    <dbReference type="NCBI Taxonomy" id="1428"/>
    <lineage>
        <taxon>Bacteria</taxon>
        <taxon>Bacillati</taxon>
        <taxon>Bacillota</taxon>
        <taxon>Bacilli</taxon>
        <taxon>Bacillales</taxon>
        <taxon>Bacillaceae</taxon>
        <taxon>Bacillus</taxon>
        <taxon>Bacillus cereus group</taxon>
    </lineage>
</organism>
<dbReference type="RefSeq" id="WP_098316916.1">
    <property type="nucleotide sequence ID" value="NZ_NTYF01000023.1"/>
</dbReference>
<gene>
    <name evidence="2" type="ORF">CN495_07365</name>
</gene>
<accession>A0ABD6SGB7</accession>
<dbReference type="Proteomes" id="UP000219897">
    <property type="component" value="Unassembled WGS sequence"/>
</dbReference>
<proteinExistence type="predicted"/>
<protein>
    <recommendedName>
        <fullName evidence="4">Lipoprotein</fullName>
    </recommendedName>
</protein>
<name>A0ABD6SGB7_BACTU</name>